<dbReference type="SMART" id="SM00338">
    <property type="entry name" value="BRLZ"/>
    <property type="match status" value="1"/>
</dbReference>
<dbReference type="VEuPathDB" id="VectorBase:ASTEI01904"/>
<dbReference type="GO" id="GO:0005634">
    <property type="term" value="C:nucleus"/>
    <property type="evidence" value="ECO:0007669"/>
    <property type="project" value="UniProtKB-SubCell"/>
</dbReference>
<dbReference type="SUPFAM" id="SSF57959">
    <property type="entry name" value="Leucine zipper domain"/>
    <property type="match status" value="1"/>
</dbReference>
<evidence type="ECO:0000256" key="6">
    <source>
        <dbReference type="ARBA" id="ARBA00023242"/>
    </source>
</evidence>
<keyword evidence="9" id="KW-1185">Reference proteome</keyword>
<comment type="similarity">
    <text evidence="2">Belongs to the bZIP family.</text>
</comment>
<dbReference type="GO" id="GO:0001228">
    <property type="term" value="F:DNA-binding transcription activator activity, RNA polymerase II-specific"/>
    <property type="evidence" value="ECO:0007669"/>
    <property type="project" value="TreeGrafter"/>
</dbReference>
<evidence type="ECO:0000256" key="1">
    <source>
        <dbReference type="ARBA" id="ARBA00004123"/>
    </source>
</evidence>
<accession>A0A182Y0B8</accession>
<evidence type="ECO:0000256" key="2">
    <source>
        <dbReference type="ARBA" id="ARBA00007163"/>
    </source>
</evidence>
<organism evidence="8 9">
    <name type="scientific">Anopheles stephensi</name>
    <name type="common">Indo-Pakistan malaria mosquito</name>
    <dbReference type="NCBI Taxonomy" id="30069"/>
    <lineage>
        <taxon>Eukaryota</taxon>
        <taxon>Metazoa</taxon>
        <taxon>Ecdysozoa</taxon>
        <taxon>Arthropoda</taxon>
        <taxon>Hexapoda</taxon>
        <taxon>Insecta</taxon>
        <taxon>Pterygota</taxon>
        <taxon>Neoptera</taxon>
        <taxon>Endopterygota</taxon>
        <taxon>Diptera</taxon>
        <taxon>Nematocera</taxon>
        <taxon>Culicoidea</taxon>
        <taxon>Culicidae</taxon>
        <taxon>Anophelinae</taxon>
        <taxon>Anopheles</taxon>
    </lineage>
</organism>
<name>A0A182Y0B8_ANOST</name>
<sequence length="395" mass="43820">MFNYHFPREDLCYDDKLKIPSSESVLLGSLVGPLPTVVEDEFYDFPLQSEAKAAVPQTSGPESMMEFDCVSGSMELMNHLTPPQTPPQTTSFGGVVGCVLPMQPSSLHAVPVPQQQQFQQLYAAPQPNVQSLLQQQQQQVSFQGANVTTTTDYYIMDEYSTMASQQIGAGGNMQQQQQQAAVPMEPLQQVPDDIGTTSFNFDLNYTPQQLSEMAKIMRSLQLPLEMEEDRSYHDDESCGFSEVGSIENGGDSLSSGSSASSMVAPHSPVYSDSAESSAYYGSRSNDGDDEDWSPSKVKKLNARNGGAVMKKRSAGNSSSGGRGIEEKKSRKKEQNKNAATRYRQKKKAEIEEILIEEEKLRERNEELKNRSQDLGREISCIKKLMREFCRNKGLL</sequence>
<dbReference type="Gene3D" id="1.20.5.170">
    <property type="match status" value="1"/>
</dbReference>
<dbReference type="InterPro" id="IPR046347">
    <property type="entry name" value="bZIP_sf"/>
</dbReference>
<dbReference type="GO" id="GO:0000977">
    <property type="term" value="F:RNA polymerase II transcription regulatory region sequence-specific DNA binding"/>
    <property type="evidence" value="ECO:0007669"/>
    <property type="project" value="TreeGrafter"/>
</dbReference>
<dbReference type="VEuPathDB" id="VectorBase:ASTEI20_036150"/>
<dbReference type="PROSITE" id="PS00036">
    <property type="entry name" value="BZIP_BASIC"/>
    <property type="match status" value="1"/>
</dbReference>
<dbReference type="PROSITE" id="PS50217">
    <property type="entry name" value="BZIP"/>
    <property type="match status" value="1"/>
</dbReference>
<evidence type="ECO:0000256" key="4">
    <source>
        <dbReference type="ARBA" id="ARBA00023125"/>
    </source>
</evidence>
<dbReference type="FunFam" id="1.20.5.170:FF:000021">
    <property type="entry name" value="Cyclic AMP-dependent transcription factor ATF-4"/>
    <property type="match status" value="1"/>
</dbReference>
<keyword evidence="5" id="KW-0804">Transcription</keyword>
<feature type="compositionally biased region" description="Low complexity" evidence="7">
    <location>
        <begin position="249"/>
        <end position="261"/>
    </location>
</feature>
<feature type="region of interest" description="Disordered" evidence="7">
    <location>
        <begin position="227"/>
        <end position="348"/>
    </location>
</feature>
<dbReference type="CDD" id="cd14692">
    <property type="entry name" value="bZIP_ATF4"/>
    <property type="match status" value="1"/>
</dbReference>
<protein>
    <submittedName>
        <fullName evidence="8">Uncharacterized protein</fullName>
    </submittedName>
</protein>
<dbReference type="PANTHER" id="PTHR13044:SF14">
    <property type="entry name" value="CRYPTOCEPHAL, ISOFORM A"/>
    <property type="match status" value="1"/>
</dbReference>
<keyword evidence="6" id="KW-0539">Nucleus</keyword>
<evidence type="ECO:0000256" key="3">
    <source>
        <dbReference type="ARBA" id="ARBA00023015"/>
    </source>
</evidence>
<evidence type="ECO:0000256" key="7">
    <source>
        <dbReference type="SAM" id="MobiDB-lite"/>
    </source>
</evidence>
<keyword evidence="3" id="KW-0805">Transcription regulation</keyword>
<proteinExistence type="inferred from homology"/>
<dbReference type="VEuPathDB" id="VectorBase:ASTE004558"/>
<dbReference type="AlphaFoldDB" id="A0A182Y0B8"/>
<keyword evidence="4" id="KW-0238">DNA-binding</keyword>
<dbReference type="Pfam" id="PF00170">
    <property type="entry name" value="bZIP_1"/>
    <property type="match status" value="1"/>
</dbReference>
<evidence type="ECO:0000313" key="9">
    <source>
        <dbReference type="Proteomes" id="UP000076408"/>
    </source>
</evidence>
<evidence type="ECO:0000313" key="8">
    <source>
        <dbReference type="EnsemblMetazoa" id="ASTEI01904-PA"/>
    </source>
</evidence>
<feature type="compositionally biased region" description="Basic and acidic residues" evidence="7">
    <location>
        <begin position="323"/>
        <end position="335"/>
    </location>
</feature>
<dbReference type="InterPro" id="IPR004827">
    <property type="entry name" value="bZIP"/>
</dbReference>
<dbReference type="OMA" id="LMEFDCV"/>
<comment type="subcellular location">
    <subcellularLocation>
        <location evidence="1">Nucleus</location>
    </subcellularLocation>
</comment>
<evidence type="ECO:0000256" key="5">
    <source>
        <dbReference type="ARBA" id="ARBA00023163"/>
    </source>
</evidence>
<reference evidence="9" key="1">
    <citation type="journal article" date="2014" name="Genome Biol.">
        <title>Genome analysis of a major urban malaria vector mosquito, Anopheles stephensi.</title>
        <authorList>
            <person name="Jiang X."/>
            <person name="Peery A."/>
            <person name="Hall A.B."/>
            <person name="Sharma A."/>
            <person name="Chen X.G."/>
            <person name="Waterhouse R.M."/>
            <person name="Komissarov A."/>
            <person name="Riehle M.M."/>
            <person name="Shouche Y."/>
            <person name="Sharakhova M.V."/>
            <person name="Lawson D."/>
            <person name="Pakpour N."/>
            <person name="Arensburger P."/>
            <person name="Davidson V.L."/>
            <person name="Eiglmeier K."/>
            <person name="Emrich S."/>
            <person name="George P."/>
            <person name="Kennedy R.C."/>
            <person name="Mane S.P."/>
            <person name="Maslen G."/>
            <person name="Oringanje C."/>
            <person name="Qi Y."/>
            <person name="Settlage R."/>
            <person name="Tojo M."/>
            <person name="Tubio J.M."/>
            <person name="Unger M.F."/>
            <person name="Wang B."/>
            <person name="Vernick K.D."/>
            <person name="Ribeiro J.M."/>
            <person name="James A.A."/>
            <person name="Michel K."/>
            <person name="Riehle M.A."/>
            <person name="Luckhart S."/>
            <person name="Sharakhov I.V."/>
            <person name="Tu Z."/>
        </authorList>
    </citation>
    <scope>NUCLEOTIDE SEQUENCE [LARGE SCALE GENOMIC DNA]</scope>
    <source>
        <strain evidence="9">Indian</strain>
    </source>
</reference>
<dbReference type="EnsemblMetazoa" id="ASTEI01904-RA">
    <property type="protein sequence ID" value="ASTEI01904-PA"/>
    <property type="gene ID" value="ASTEI01904"/>
</dbReference>
<dbReference type="Proteomes" id="UP000076408">
    <property type="component" value="Unassembled WGS sequence"/>
</dbReference>
<dbReference type="PANTHER" id="PTHR13044">
    <property type="entry name" value="ACTIVATING TRANSCRIPTION FACTOR ATF 4/5"/>
    <property type="match status" value="1"/>
</dbReference>
<dbReference type="STRING" id="30069.A0A182Y0B8"/>
<reference evidence="8" key="2">
    <citation type="submission" date="2020-05" db="UniProtKB">
        <authorList>
            <consortium name="EnsemblMetazoa"/>
        </authorList>
    </citation>
    <scope>IDENTIFICATION</scope>
    <source>
        <strain evidence="8">Indian</strain>
    </source>
</reference>